<name>A0A8S5ULE1_9VIRU</name>
<sequence length="71" mass="8035">MSDGEKAIEALELQLGNIEHARRELIIATHRYKHKLIGAEKKIAAAILHIDDAADIVNELIKKVEDEYDDE</sequence>
<dbReference type="EMBL" id="BK016108">
    <property type="protein sequence ID" value="DAF95329.1"/>
    <property type="molecule type" value="Genomic_DNA"/>
</dbReference>
<evidence type="ECO:0000313" key="1">
    <source>
        <dbReference type="EMBL" id="DAF95329.1"/>
    </source>
</evidence>
<protein>
    <submittedName>
        <fullName evidence="1">Uncharacterized protein</fullName>
    </submittedName>
</protein>
<accession>A0A8S5ULE1</accession>
<reference evidence="1" key="1">
    <citation type="journal article" date="2021" name="Proc. Natl. Acad. Sci. U.S.A.">
        <title>A Catalog of Tens of Thousands of Viruses from Human Metagenomes Reveals Hidden Associations with Chronic Diseases.</title>
        <authorList>
            <person name="Tisza M.J."/>
            <person name="Buck C.B."/>
        </authorList>
    </citation>
    <scope>NUCLEOTIDE SEQUENCE</scope>
    <source>
        <strain evidence="1">CtOz71</strain>
    </source>
</reference>
<organism evidence="1">
    <name type="scientific">Phage sp. ctOz71</name>
    <dbReference type="NCBI Taxonomy" id="2825793"/>
    <lineage>
        <taxon>Viruses</taxon>
    </lineage>
</organism>
<proteinExistence type="predicted"/>